<feature type="binding site" evidence="8">
    <location>
        <begin position="239"/>
        <end position="243"/>
    </location>
    <ligand>
        <name>FAD</name>
        <dbReference type="ChEBI" id="CHEBI:57692"/>
    </ligand>
</feature>
<dbReference type="SUPFAM" id="SSF48173">
    <property type="entry name" value="Cryptochrome/photolyase FAD-binding domain"/>
    <property type="match status" value="1"/>
</dbReference>
<comment type="catalytic activity">
    <reaction evidence="7">
        <text>cyclobutadipyrimidine (in DNA) = 2 pyrimidine residues (in DNA).</text>
        <dbReference type="EC" id="4.1.99.3"/>
    </reaction>
</comment>
<proteinExistence type="inferred from homology"/>
<dbReference type="OrthoDB" id="9772484at2"/>
<feature type="binding site" evidence="8">
    <location>
        <position position="274"/>
    </location>
    <ligand>
        <name>FAD</name>
        <dbReference type="ChEBI" id="CHEBI:57692"/>
    </ligand>
</feature>
<comment type="caution">
    <text evidence="12">The sequence shown here is derived from an EMBL/GenBank/DDBJ whole genome shotgun (WGS) entry which is preliminary data.</text>
</comment>
<feature type="site" description="Electron transfer via tryptophanyl radical" evidence="9">
    <location>
        <position position="361"/>
    </location>
</feature>
<dbReference type="GO" id="GO:0003904">
    <property type="term" value="F:deoxyribodipyrimidine photo-lyase activity"/>
    <property type="evidence" value="ECO:0007669"/>
    <property type="project" value="UniProtKB-EC"/>
</dbReference>
<evidence type="ECO:0000256" key="2">
    <source>
        <dbReference type="ARBA" id="ARBA00013149"/>
    </source>
</evidence>
<evidence type="ECO:0000256" key="5">
    <source>
        <dbReference type="ARBA" id="ARBA00022827"/>
    </source>
</evidence>
<dbReference type="PANTHER" id="PTHR11455">
    <property type="entry name" value="CRYPTOCHROME"/>
    <property type="match status" value="1"/>
</dbReference>
<dbReference type="InterPro" id="IPR036155">
    <property type="entry name" value="Crypto/Photolyase_N_sf"/>
</dbReference>
<reference evidence="12 13" key="1">
    <citation type="submission" date="2017-10" db="EMBL/GenBank/DDBJ databases">
        <title>Bacillus sp. nov., a halophilic bacterium isolated from a Keqin Lake.</title>
        <authorList>
            <person name="Wang H."/>
        </authorList>
    </citation>
    <scope>NUCLEOTIDE SEQUENCE [LARGE SCALE GENOMIC DNA]</scope>
    <source>
        <strain evidence="12 13">KQ-12</strain>
    </source>
</reference>
<sequence>MKPVYGIWLRNNFRLQDQPVIQKAIEAARTNDGTIIVFFHLHPYFLKKIHLHHDYFFQTLERFRKDCQEDSIRVHIIYGENEEAFTTLTKEIPSLEAVFHLEDFTPFGRDRDEEVSIFLHSKGIETVALRGSHIHHPEEVLKDDGSPYQVFTPYYRQWAKQTKPSVVETNIKELISRQEDVKAIDGQGEKHFENDVLKRCTMNWNALGESFARERLETFLDEGLINYEEWRDRPDCKGTSRLSPYIKTGTLSVRTIFHTVHDRIESAGKGAETYLKELAWRDFYAMIYSFYPQTKDQEYQEKYRSISWNTDAELLEKWKKGETGFPIVDAGMRQLQSIGWMHNRLRMITASFLTKDYQIDWREGEKYFSEKLIDYDEASNIGGWQWAASVGTDAVPYFRVFNPTRQSERFDKDGRFIKKYVRELAHVPEKYIHEPMKMPKNVQADSQCSIGEDYPEPTVDHGLQRKRAIALFKGENE</sequence>
<feature type="binding site" evidence="8">
    <location>
        <begin position="277"/>
        <end position="284"/>
    </location>
    <ligand>
        <name>FAD</name>
        <dbReference type="ChEBI" id="CHEBI:57692"/>
    </ligand>
</feature>
<evidence type="ECO:0000313" key="12">
    <source>
        <dbReference type="EMBL" id="PYZ92358.1"/>
    </source>
</evidence>
<dbReference type="Gene3D" id="1.25.40.80">
    <property type="match status" value="1"/>
</dbReference>
<dbReference type="PROSITE" id="PS51645">
    <property type="entry name" value="PHR_CRY_ALPHA_BETA"/>
    <property type="match status" value="1"/>
</dbReference>
<evidence type="ECO:0000256" key="6">
    <source>
        <dbReference type="ARBA" id="ARBA00022991"/>
    </source>
</evidence>
<feature type="binding site" evidence="8">
    <location>
        <begin position="374"/>
        <end position="376"/>
    </location>
    <ligand>
        <name>FAD</name>
        <dbReference type="ChEBI" id="CHEBI:57692"/>
    </ligand>
</feature>
<keyword evidence="6 10" id="KW-0157">Chromophore</keyword>
<feature type="site" description="Electron transfer via tryptophanyl radical" evidence="9">
    <location>
        <position position="384"/>
    </location>
</feature>
<evidence type="ECO:0000256" key="7">
    <source>
        <dbReference type="ARBA" id="ARBA00033999"/>
    </source>
</evidence>
<dbReference type="InterPro" id="IPR014729">
    <property type="entry name" value="Rossmann-like_a/b/a_fold"/>
</dbReference>
<comment type="cofactor">
    <cofactor evidence="8">
        <name>FAD</name>
        <dbReference type="ChEBI" id="CHEBI:57692"/>
    </cofactor>
    <text evidence="8">Binds 1 FAD per subunit.</text>
</comment>
<dbReference type="GO" id="GO:0003677">
    <property type="term" value="F:DNA binding"/>
    <property type="evidence" value="ECO:0007669"/>
    <property type="project" value="TreeGrafter"/>
</dbReference>
<dbReference type="EMBL" id="PDOD01000004">
    <property type="protein sequence ID" value="PYZ92358.1"/>
    <property type="molecule type" value="Genomic_DNA"/>
</dbReference>
<dbReference type="InterPro" id="IPR018394">
    <property type="entry name" value="DNA_photolyase_1_CS_C"/>
</dbReference>
<evidence type="ECO:0000256" key="1">
    <source>
        <dbReference type="ARBA" id="ARBA00001932"/>
    </source>
</evidence>
<dbReference type="Gene3D" id="3.40.50.620">
    <property type="entry name" value="HUPs"/>
    <property type="match status" value="1"/>
</dbReference>
<keyword evidence="4 8" id="KW-0285">Flavoprotein</keyword>
<dbReference type="EC" id="4.1.99.3" evidence="2"/>
<name>A0A323TA12_9BACI</name>
<keyword evidence="5 8" id="KW-0274">FAD</keyword>
<dbReference type="GO" id="GO:0009416">
    <property type="term" value="P:response to light stimulus"/>
    <property type="evidence" value="ECO:0007669"/>
    <property type="project" value="TreeGrafter"/>
</dbReference>
<keyword evidence="12" id="KW-0456">Lyase</keyword>
<organism evidence="12 13">
    <name type="scientific">Salipaludibacillus keqinensis</name>
    <dbReference type="NCBI Taxonomy" id="2045207"/>
    <lineage>
        <taxon>Bacteria</taxon>
        <taxon>Bacillati</taxon>
        <taxon>Bacillota</taxon>
        <taxon>Bacilli</taxon>
        <taxon>Bacillales</taxon>
        <taxon>Bacillaceae</taxon>
    </lineage>
</organism>
<dbReference type="InterPro" id="IPR006050">
    <property type="entry name" value="DNA_photolyase_N"/>
</dbReference>
<comment type="cofactor">
    <cofactor evidence="1">
        <name>(6R)-5,10-methylene-5,6,7,8-tetrahydrofolate</name>
        <dbReference type="ChEBI" id="CHEBI:15636"/>
    </cofactor>
</comment>
<dbReference type="PROSITE" id="PS00394">
    <property type="entry name" value="DNA_PHOTOLYASES_1_1"/>
    <property type="match status" value="1"/>
</dbReference>
<dbReference type="InterPro" id="IPR036134">
    <property type="entry name" value="Crypto/Photolyase_FAD-like_sf"/>
</dbReference>
<keyword evidence="13" id="KW-1185">Reference proteome</keyword>
<dbReference type="PANTHER" id="PTHR11455:SF9">
    <property type="entry name" value="CRYPTOCHROME CIRCADIAN CLOCK 5 ISOFORM X1"/>
    <property type="match status" value="1"/>
</dbReference>
<comment type="similarity">
    <text evidence="10">Belongs to the DNA photolyase family.</text>
</comment>
<protein>
    <recommendedName>
        <fullName evidence="3">Deoxyribodipyrimidine photo-lyase</fullName>
        <ecNumber evidence="2">4.1.99.3</ecNumber>
    </recommendedName>
</protein>
<gene>
    <name evidence="12" type="ORF">CR194_16125</name>
</gene>
<dbReference type="AlphaFoldDB" id="A0A323TA12"/>
<dbReference type="RefSeq" id="WP_110610934.1">
    <property type="nucleotide sequence ID" value="NZ_PDOD01000004.1"/>
</dbReference>
<dbReference type="FunFam" id="1.10.579.10:FF:000003">
    <property type="entry name" value="Deoxyribodipyrimidine photo-lyase"/>
    <property type="match status" value="1"/>
</dbReference>
<dbReference type="SUPFAM" id="SSF52425">
    <property type="entry name" value="Cryptochrome/photolyase, N-terminal domain"/>
    <property type="match status" value="1"/>
</dbReference>
<dbReference type="Proteomes" id="UP000248214">
    <property type="component" value="Unassembled WGS sequence"/>
</dbReference>
<dbReference type="InterPro" id="IPR002081">
    <property type="entry name" value="Cryptochrome/DNA_photolyase_1"/>
</dbReference>
<evidence type="ECO:0000256" key="4">
    <source>
        <dbReference type="ARBA" id="ARBA00022630"/>
    </source>
</evidence>
<dbReference type="Pfam" id="PF00875">
    <property type="entry name" value="DNA_photolyase"/>
    <property type="match status" value="1"/>
</dbReference>
<evidence type="ECO:0000256" key="8">
    <source>
        <dbReference type="PIRSR" id="PIRSR602081-1"/>
    </source>
</evidence>
<dbReference type="Gene3D" id="1.10.579.10">
    <property type="entry name" value="DNA Cyclobutane Dipyrimidine Photolyase, subunit A, domain 3"/>
    <property type="match status" value="1"/>
</dbReference>
<evidence type="ECO:0000256" key="10">
    <source>
        <dbReference type="RuleBase" id="RU004182"/>
    </source>
</evidence>
<evidence type="ECO:0000313" key="13">
    <source>
        <dbReference type="Proteomes" id="UP000248214"/>
    </source>
</evidence>
<feature type="binding site" evidence="8">
    <location>
        <position position="227"/>
    </location>
    <ligand>
        <name>FAD</name>
        <dbReference type="ChEBI" id="CHEBI:57692"/>
    </ligand>
</feature>
<accession>A0A323TA12</accession>
<dbReference type="GO" id="GO:0071949">
    <property type="term" value="F:FAD binding"/>
    <property type="evidence" value="ECO:0007669"/>
    <property type="project" value="TreeGrafter"/>
</dbReference>
<dbReference type="Pfam" id="PF03441">
    <property type="entry name" value="FAD_binding_7"/>
    <property type="match status" value="1"/>
</dbReference>
<feature type="site" description="Electron transfer via tryptophanyl radical" evidence="9">
    <location>
        <position position="308"/>
    </location>
</feature>
<dbReference type="GO" id="GO:0000719">
    <property type="term" value="P:photoreactive repair"/>
    <property type="evidence" value="ECO:0007669"/>
    <property type="project" value="UniProtKB-ARBA"/>
</dbReference>
<dbReference type="PRINTS" id="PR00147">
    <property type="entry name" value="DNAPHOTLYASE"/>
</dbReference>
<feature type="domain" description="Photolyase/cryptochrome alpha/beta" evidence="11">
    <location>
        <begin position="3"/>
        <end position="134"/>
    </location>
</feature>
<evidence type="ECO:0000256" key="9">
    <source>
        <dbReference type="PIRSR" id="PIRSR602081-2"/>
    </source>
</evidence>
<dbReference type="InterPro" id="IPR005101">
    <property type="entry name" value="Cryptochr/Photolyase_FAD-bd"/>
</dbReference>
<evidence type="ECO:0000256" key="3">
    <source>
        <dbReference type="ARBA" id="ARBA00014046"/>
    </source>
</evidence>
<evidence type="ECO:0000259" key="11">
    <source>
        <dbReference type="PROSITE" id="PS51645"/>
    </source>
</evidence>